<evidence type="ECO:0000256" key="2">
    <source>
        <dbReference type="ARBA" id="ARBA00022737"/>
    </source>
</evidence>
<dbReference type="InterPro" id="IPR040324">
    <property type="entry name" value="WDR44/Dgr2"/>
</dbReference>
<feature type="repeat" description="WD" evidence="3">
    <location>
        <begin position="275"/>
        <end position="316"/>
    </location>
</feature>
<dbReference type="SUPFAM" id="SSF50978">
    <property type="entry name" value="WD40 repeat-like"/>
    <property type="match status" value="1"/>
</dbReference>
<accession>A0AAD7LXQ9</accession>
<name>A0AAD7LXQ9_QUISA</name>
<dbReference type="PANTHER" id="PTHR14221">
    <property type="entry name" value="WD REPEAT DOMAIN 44"/>
    <property type="match status" value="1"/>
</dbReference>
<dbReference type="InterPro" id="IPR001680">
    <property type="entry name" value="WD40_rpt"/>
</dbReference>
<dbReference type="KEGG" id="qsa:O6P43_014973"/>
<dbReference type="SMART" id="SM00320">
    <property type="entry name" value="WD40"/>
    <property type="match status" value="6"/>
</dbReference>
<dbReference type="PRINTS" id="PR00320">
    <property type="entry name" value="GPROTEINBRPT"/>
</dbReference>
<comment type="caution">
    <text evidence="4">The sequence shown here is derived from an EMBL/GenBank/DDBJ whole genome shotgun (WGS) entry which is preliminary data.</text>
</comment>
<dbReference type="InterPro" id="IPR015943">
    <property type="entry name" value="WD40/YVTN_repeat-like_dom_sf"/>
</dbReference>
<evidence type="ECO:0000313" key="5">
    <source>
        <dbReference type="Proteomes" id="UP001163823"/>
    </source>
</evidence>
<keyword evidence="1 3" id="KW-0853">WD repeat</keyword>
<evidence type="ECO:0000256" key="1">
    <source>
        <dbReference type="ARBA" id="ARBA00022574"/>
    </source>
</evidence>
<dbReference type="Gene3D" id="2.130.10.10">
    <property type="entry name" value="YVTN repeat-like/Quinoprotein amine dehydrogenase"/>
    <property type="match status" value="2"/>
</dbReference>
<dbReference type="Proteomes" id="UP001163823">
    <property type="component" value="Chromosome 6"/>
</dbReference>
<feature type="repeat" description="WD" evidence="3">
    <location>
        <begin position="379"/>
        <end position="419"/>
    </location>
</feature>
<dbReference type="InterPro" id="IPR020472">
    <property type="entry name" value="WD40_PAC1"/>
</dbReference>
<gene>
    <name evidence="4" type="ORF">O6P43_014973</name>
</gene>
<dbReference type="PROSITE" id="PS50082">
    <property type="entry name" value="WD_REPEATS_2"/>
    <property type="match status" value="3"/>
</dbReference>
<keyword evidence="2" id="KW-0677">Repeat</keyword>
<dbReference type="EMBL" id="JARAOO010000006">
    <property type="protein sequence ID" value="KAJ7965311.1"/>
    <property type="molecule type" value="Genomic_DNA"/>
</dbReference>
<dbReference type="Pfam" id="PF00400">
    <property type="entry name" value="WD40"/>
    <property type="match status" value="4"/>
</dbReference>
<dbReference type="InterPro" id="IPR036322">
    <property type="entry name" value="WD40_repeat_dom_sf"/>
</dbReference>
<sequence length="769" mass="86454">MGSFSEGEEYQFFDAQEDIVSISNAKSDVPDMSDSNSSCSYWNPDSFPSESWIQSPSSVKERRSKFIKWIGLSLDRIAHENSVDVCDHAPEGEIDRFADNDETCSITSGFEVEFSSSRSSMSSWSNDTLNSSEEFHLMENFVCRKGNLDGGMQCNVDQMGQDGKVSDGKEVDSDQSVLIAEEFETTSLSSPSFQRLMDKEIDEINDYLGIMKRARRRWLRTLRSITCMIDRQGEADKLTSDDNCAVLGSRIQRVKVRQSKKQTKELSALYMGQDIQAHEGSILTMKFSPDGKYLASAGEDGVLRLWQVVEDERRNEIDIPEVDPSSIYFTVNNLSELTPLFVDKEKMSKLKSLRKTSDSACIIFPPKVFRLLEKPVHEFHGHSGEILDLSWSKNNYLLSSSTDKTVRLWRVGYEQCLKVFSHNNYVTCVQFNPVNDNYFISGSIDGKVRIWAIPECQVVDWTDIREIVTAVCYRPDGQGGIVGSMTGNCRLFNVSENHLHLDAQLCLHSKKKSPCKRITGFQFLPQDSSIVMVTCANSQVRILQGLVVIGKYRGVRNVGSQLSASFTSDGKHIVSACEDCNVYLWNFKSQGEATISQAKKIRSFERFASNASVAIPWSGLKCRNSESECQFDVMDETSAQILPLNSPACFYLGQEFLLESFPKGSATWPEEKLPSSSPRSNTSAMHKSQYKFLKSSCQSTCSSRGWGLVIVTAGWDGRHKVIPQLWVASTCMKFSGVIHVYKRIRTNYFAWTCPICSVLGKFTSCKSVL</sequence>
<dbReference type="AlphaFoldDB" id="A0AAD7LXQ9"/>
<keyword evidence="5" id="KW-1185">Reference proteome</keyword>
<protein>
    <submittedName>
        <fullName evidence="4">WD repeat-containing protein 44</fullName>
    </submittedName>
</protein>
<organism evidence="4 5">
    <name type="scientific">Quillaja saponaria</name>
    <name type="common">Soap bark tree</name>
    <dbReference type="NCBI Taxonomy" id="32244"/>
    <lineage>
        <taxon>Eukaryota</taxon>
        <taxon>Viridiplantae</taxon>
        <taxon>Streptophyta</taxon>
        <taxon>Embryophyta</taxon>
        <taxon>Tracheophyta</taxon>
        <taxon>Spermatophyta</taxon>
        <taxon>Magnoliopsida</taxon>
        <taxon>eudicotyledons</taxon>
        <taxon>Gunneridae</taxon>
        <taxon>Pentapetalae</taxon>
        <taxon>rosids</taxon>
        <taxon>fabids</taxon>
        <taxon>Fabales</taxon>
        <taxon>Quillajaceae</taxon>
        <taxon>Quillaja</taxon>
    </lineage>
</organism>
<dbReference type="PANTHER" id="PTHR14221:SF57">
    <property type="entry name" value="TRANSDUCIN_WD40 REPEAT-LIKE SUPERFAMILY PROTEIN"/>
    <property type="match status" value="1"/>
</dbReference>
<evidence type="ECO:0000313" key="4">
    <source>
        <dbReference type="EMBL" id="KAJ7965311.1"/>
    </source>
</evidence>
<proteinExistence type="predicted"/>
<evidence type="ECO:0000256" key="3">
    <source>
        <dbReference type="PROSITE-ProRule" id="PRU00221"/>
    </source>
</evidence>
<dbReference type="PROSITE" id="PS50294">
    <property type="entry name" value="WD_REPEATS_REGION"/>
    <property type="match status" value="3"/>
</dbReference>
<feature type="repeat" description="WD" evidence="3">
    <location>
        <begin position="419"/>
        <end position="451"/>
    </location>
</feature>
<reference evidence="4" key="1">
    <citation type="journal article" date="2023" name="Science">
        <title>Elucidation of the pathway for biosynthesis of saponin adjuvants from the soapbark tree.</title>
        <authorList>
            <person name="Reed J."/>
            <person name="Orme A."/>
            <person name="El-Demerdash A."/>
            <person name="Owen C."/>
            <person name="Martin L.B.B."/>
            <person name="Misra R.C."/>
            <person name="Kikuchi S."/>
            <person name="Rejzek M."/>
            <person name="Martin A.C."/>
            <person name="Harkess A."/>
            <person name="Leebens-Mack J."/>
            <person name="Louveau T."/>
            <person name="Stephenson M.J."/>
            <person name="Osbourn A."/>
        </authorList>
    </citation>
    <scope>NUCLEOTIDE SEQUENCE</scope>
    <source>
        <strain evidence="4">S10</strain>
    </source>
</reference>